<sequence>MESLSLPFYGSLKRYWRRRRYHRLEGSTTGRKNMKIVMIGGNTRRVWKIRPIPRLRLKMLSPMKVLVRLKEAYMNMMLKLAGNVGYLNNNNMFGNKRIPKARQVKTVSSNEEFEMRLILEIYKSLAASRQLSSY</sequence>
<dbReference type="eggNOG" id="ENOG502S3JQ">
    <property type="taxonomic scope" value="Eukaryota"/>
</dbReference>
<dbReference type="OrthoDB" id="764584at2759"/>
<reference evidence="2" key="1">
    <citation type="submission" date="2025-08" db="UniProtKB">
        <authorList>
            <consortium name="RefSeq"/>
        </authorList>
    </citation>
    <scope>IDENTIFICATION</scope>
</reference>
<dbReference type="GeneID" id="104613349"/>
<dbReference type="OMA" id="SPHRQWR"/>
<evidence type="ECO:0000313" key="2">
    <source>
        <dbReference type="RefSeq" id="XP_010279430.1"/>
    </source>
</evidence>
<dbReference type="RefSeq" id="XP_010279430.1">
    <property type="nucleotide sequence ID" value="XM_010281128.1"/>
</dbReference>
<accession>A0A1U8BPJ4</accession>
<evidence type="ECO:0000313" key="1">
    <source>
        <dbReference type="Proteomes" id="UP000189703"/>
    </source>
</evidence>
<dbReference type="PANTHER" id="PTHR33702">
    <property type="entry name" value="BNAA09G40010D PROTEIN"/>
    <property type="match status" value="1"/>
</dbReference>
<organism evidence="1 2">
    <name type="scientific">Nelumbo nucifera</name>
    <name type="common">Sacred lotus</name>
    <dbReference type="NCBI Taxonomy" id="4432"/>
    <lineage>
        <taxon>Eukaryota</taxon>
        <taxon>Viridiplantae</taxon>
        <taxon>Streptophyta</taxon>
        <taxon>Embryophyta</taxon>
        <taxon>Tracheophyta</taxon>
        <taxon>Spermatophyta</taxon>
        <taxon>Magnoliopsida</taxon>
        <taxon>Proteales</taxon>
        <taxon>Nelumbonaceae</taxon>
        <taxon>Nelumbo</taxon>
    </lineage>
</organism>
<dbReference type="Proteomes" id="UP000189703">
    <property type="component" value="Unplaced"/>
</dbReference>
<keyword evidence="1" id="KW-1185">Reference proteome</keyword>
<name>A0A1U8BPJ4_NELNU</name>
<dbReference type="PANTHER" id="PTHR33702:SF16">
    <property type="match status" value="1"/>
</dbReference>
<dbReference type="AlphaFoldDB" id="A0A1U8BPJ4"/>
<protein>
    <submittedName>
        <fullName evidence="2">Uncharacterized protein LOC104613349</fullName>
    </submittedName>
</protein>
<dbReference type="KEGG" id="nnu:104613349"/>
<proteinExistence type="predicted"/>
<gene>
    <name evidence="2" type="primary">LOC104613349</name>
</gene>